<dbReference type="EMBL" id="CP001801">
    <property type="protein sequence ID" value="ACX96827.1"/>
    <property type="molecule type" value="Genomic_DNA"/>
</dbReference>
<evidence type="ECO:0000256" key="3">
    <source>
        <dbReference type="ARBA" id="ARBA00022552"/>
    </source>
</evidence>
<keyword evidence="9" id="KW-1185">Reference proteome</keyword>
<dbReference type="PANTHER" id="PTHR33692:SF1">
    <property type="entry name" value="RIBOSOME MATURATION FACTOR RIMM"/>
    <property type="match status" value="1"/>
</dbReference>
<feature type="domain" description="Ribosome maturation factor RimM PRC barrel" evidence="7">
    <location>
        <begin position="109"/>
        <end position="176"/>
    </location>
</feature>
<accession>D0KVJ7</accession>
<dbReference type="NCBIfam" id="TIGR02273">
    <property type="entry name" value="16S_RimM"/>
    <property type="match status" value="1"/>
</dbReference>
<evidence type="ECO:0000259" key="6">
    <source>
        <dbReference type="Pfam" id="PF01782"/>
    </source>
</evidence>
<organism evidence="8 9">
    <name type="scientific">Halothiobacillus neapolitanus (strain ATCC 23641 / DSM 15147 / CIP 104769 / NCIMB 8539 / c2)</name>
    <name type="common">Thiobacillus neapolitanus</name>
    <dbReference type="NCBI Taxonomy" id="555778"/>
    <lineage>
        <taxon>Bacteria</taxon>
        <taxon>Pseudomonadati</taxon>
        <taxon>Pseudomonadota</taxon>
        <taxon>Gammaproteobacteria</taxon>
        <taxon>Chromatiales</taxon>
        <taxon>Halothiobacillaceae</taxon>
        <taxon>Halothiobacillus</taxon>
    </lineage>
</organism>
<dbReference type="InterPro" id="IPR002676">
    <property type="entry name" value="RimM_N"/>
</dbReference>
<name>D0KVJ7_HALNC</name>
<dbReference type="KEGG" id="hna:Hneap_2005"/>
<keyword evidence="2 5" id="KW-0690">Ribosome biogenesis</keyword>
<protein>
    <recommendedName>
        <fullName evidence="5">Ribosome maturation factor RimM</fullName>
    </recommendedName>
</protein>
<gene>
    <name evidence="5" type="primary">rimM</name>
    <name evidence="8" type="ordered locus">Hneap_2005</name>
</gene>
<dbReference type="HAMAP" id="MF_00014">
    <property type="entry name" value="Ribosome_mat_RimM"/>
    <property type="match status" value="1"/>
</dbReference>
<feature type="domain" description="RimM N-terminal" evidence="6">
    <location>
        <begin position="12"/>
        <end position="97"/>
    </location>
</feature>
<dbReference type="Proteomes" id="UP000009102">
    <property type="component" value="Chromosome"/>
</dbReference>
<dbReference type="GO" id="GO:0005840">
    <property type="term" value="C:ribosome"/>
    <property type="evidence" value="ECO:0007669"/>
    <property type="project" value="InterPro"/>
</dbReference>
<dbReference type="Gene3D" id="2.30.30.240">
    <property type="entry name" value="PRC-barrel domain"/>
    <property type="match status" value="1"/>
</dbReference>
<reference evidence="8 9" key="1">
    <citation type="submission" date="2009-10" db="EMBL/GenBank/DDBJ databases">
        <title>Complete sequence of Halothiobacillus neapolitanus c2.</title>
        <authorList>
            <consortium name="US DOE Joint Genome Institute"/>
            <person name="Lucas S."/>
            <person name="Copeland A."/>
            <person name="Lapidus A."/>
            <person name="Glavina del Rio T."/>
            <person name="Tice H."/>
            <person name="Bruce D."/>
            <person name="Goodwin L."/>
            <person name="Pitluck S."/>
            <person name="Davenport K."/>
            <person name="Brettin T."/>
            <person name="Detter J.C."/>
            <person name="Han C."/>
            <person name="Tapia R."/>
            <person name="Larimer F."/>
            <person name="Land M."/>
            <person name="Hauser L."/>
            <person name="Kyrpides N."/>
            <person name="Mikhailova N."/>
            <person name="Kerfeld C."/>
            <person name="Cannon G."/>
            <person name="Heinhort S."/>
        </authorList>
    </citation>
    <scope>NUCLEOTIDE SEQUENCE [LARGE SCALE GENOMIC DNA]</scope>
    <source>
        <strain evidence="9">ATCC 23641 / c2</strain>
    </source>
</reference>
<comment type="subcellular location">
    <subcellularLocation>
        <location evidence="5">Cytoplasm</location>
    </subcellularLocation>
</comment>
<dbReference type="HOGENOM" id="CLU_077636_1_0_6"/>
<dbReference type="InterPro" id="IPR056792">
    <property type="entry name" value="PRC_RimM"/>
</dbReference>
<comment type="domain">
    <text evidence="5">The PRC barrel domain binds ribosomal protein uS19.</text>
</comment>
<evidence type="ECO:0000313" key="8">
    <source>
        <dbReference type="EMBL" id="ACX96827.1"/>
    </source>
</evidence>
<dbReference type="OrthoDB" id="9783509at2"/>
<evidence type="ECO:0000256" key="2">
    <source>
        <dbReference type="ARBA" id="ARBA00022517"/>
    </source>
</evidence>
<dbReference type="STRING" id="555778.Hneap_2005"/>
<dbReference type="InterPro" id="IPR011961">
    <property type="entry name" value="RimM"/>
</dbReference>
<dbReference type="SUPFAM" id="SSF50447">
    <property type="entry name" value="Translation proteins"/>
    <property type="match status" value="1"/>
</dbReference>
<comment type="function">
    <text evidence="5">An accessory protein needed during the final step in the assembly of 30S ribosomal subunit, possibly for assembly of the head region. Essential for efficient processing of 16S rRNA. May be needed both before and after RbfA during the maturation of 16S rRNA. It has affinity for free ribosomal 30S subunits but not for 70S ribosomes.</text>
</comment>
<dbReference type="RefSeq" id="WP_012824859.1">
    <property type="nucleotide sequence ID" value="NC_013422.1"/>
</dbReference>
<dbReference type="Gene3D" id="2.40.30.60">
    <property type="entry name" value="RimM"/>
    <property type="match status" value="1"/>
</dbReference>
<dbReference type="Pfam" id="PF24986">
    <property type="entry name" value="PRC_RimM"/>
    <property type="match status" value="1"/>
</dbReference>
<sequence>MLKPPSPADSVVIGVIGRAFGVKGWSWITTYTRPADGITQYRQWFVRSPADGGDAGKWYRVTKFAAQSQGIVAKLEGIDDRTQAEALTGAEILVPTDALPKVAEGEYYWRDLTGCRVQHVSGQDFGVVQELLETGANDVLVVGGEGQRERLIPFIPDDVLVSINIDQRLIVVDWDPDF</sequence>
<keyword evidence="3 5" id="KW-0698">rRNA processing</keyword>
<keyword evidence="1 5" id="KW-0963">Cytoplasm</keyword>
<dbReference type="GO" id="GO:0042274">
    <property type="term" value="P:ribosomal small subunit biogenesis"/>
    <property type="evidence" value="ECO:0007669"/>
    <property type="project" value="UniProtKB-UniRule"/>
</dbReference>
<dbReference type="InterPro" id="IPR009000">
    <property type="entry name" value="Transl_B-barrel_sf"/>
</dbReference>
<dbReference type="AlphaFoldDB" id="D0KVJ7"/>
<dbReference type="PANTHER" id="PTHR33692">
    <property type="entry name" value="RIBOSOME MATURATION FACTOR RIMM"/>
    <property type="match status" value="1"/>
</dbReference>
<dbReference type="eggNOG" id="COG0806">
    <property type="taxonomic scope" value="Bacteria"/>
</dbReference>
<dbReference type="GO" id="GO:0043022">
    <property type="term" value="F:ribosome binding"/>
    <property type="evidence" value="ECO:0007669"/>
    <property type="project" value="InterPro"/>
</dbReference>
<dbReference type="SUPFAM" id="SSF50346">
    <property type="entry name" value="PRC-barrel domain"/>
    <property type="match status" value="1"/>
</dbReference>
<proteinExistence type="inferred from homology"/>
<evidence type="ECO:0000256" key="4">
    <source>
        <dbReference type="ARBA" id="ARBA00023186"/>
    </source>
</evidence>
<dbReference type="GO" id="GO:0005737">
    <property type="term" value="C:cytoplasm"/>
    <property type="evidence" value="ECO:0007669"/>
    <property type="project" value="UniProtKB-SubCell"/>
</dbReference>
<keyword evidence="4 5" id="KW-0143">Chaperone</keyword>
<evidence type="ECO:0000256" key="1">
    <source>
        <dbReference type="ARBA" id="ARBA00022490"/>
    </source>
</evidence>
<dbReference type="InterPro" id="IPR036976">
    <property type="entry name" value="RimM_N_sf"/>
</dbReference>
<evidence type="ECO:0000256" key="5">
    <source>
        <dbReference type="HAMAP-Rule" id="MF_00014"/>
    </source>
</evidence>
<dbReference type="Pfam" id="PF01782">
    <property type="entry name" value="RimM"/>
    <property type="match status" value="1"/>
</dbReference>
<evidence type="ECO:0000259" key="7">
    <source>
        <dbReference type="Pfam" id="PF24986"/>
    </source>
</evidence>
<comment type="subunit">
    <text evidence="5">Binds ribosomal protein uS19.</text>
</comment>
<dbReference type="InterPro" id="IPR011033">
    <property type="entry name" value="PRC_barrel-like_sf"/>
</dbReference>
<dbReference type="GO" id="GO:0006364">
    <property type="term" value="P:rRNA processing"/>
    <property type="evidence" value="ECO:0007669"/>
    <property type="project" value="UniProtKB-UniRule"/>
</dbReference>
<comment type="similarity">
    <text evidence="5">Belongs to the RimM family.</text>
</comment>
<evidence type="ECO:0000313" key="9">
    <source>
        <dbReference type="Proteomes" id="UP000009102"/>
    </source>
</evidence>